<feature type="transmembrane region" description="Helical" evidence="1">
    <location>
        <begin position="12"/>
        <end position="36"/>
    </location>
</feature>
<organism evidence="3 4">
    <name type="scientific">Kaistia dalseonensis</name>
    <dbReference type="NCBI Taxonomy" id="410840"/>
    <lineage>
        <taxon>Bacteria</taxon>
        <taxon>Pseudomonadati</taxon>
        <taxon>Pseudomonadota</taxon>
        <taxon>Alphaproteobacteria</taxon>
        <taxon>Hyphomicrobiales</taxon>
        <taxon>Kaistiaceae</taxon>
        <taxon>Kaistia</taxon>
    </lineage>
</organism>
<comment type="caution">
    <text evidence="3">The sequence shown here is derived from an EMBL/GenBank/DDBJ whole genome shotgun (WGS) entry which is preliminary data.</text>
</comment>
<keyword evidence="4" id="KW-1185">Reference proteome</keyword>
<name>A0ABU0H6P5_9HYPH</name>
<dbReference type="EMBL" id="JAUSVO010000002">
    <property type="protein sequence ID" value="MDQ0437548.1"/>
    <property type="molecule type" value="Genomic_DNA"/>
</dbReference>
<dbReference type="RefSeq" id="WP_266348462.1">
    <property type="nucleotide sequence ID" value="NZ_JAPKNG010000002.1"/>
</dbReference>
<keyword evidence="1" id="KW-0472">Membrane</keyword>
<dbReference type="Proteomes" id="UP001241603">
    <property type="component" value="Unassembled WGS sequence"/>
</dbReference>
<dbReference type="InterPro" id="IPR025178">
    <property type="entry name" value="Lnb_N"/>
</dbReference>
<feature type="transmembrane region" description="Helical" evidence="1">
    <location>
        <begin position="68"/>
        <end position="85"/>
    </location>
</feature>
<protein>
    <recommendedName>
        <fullName evidence="2">Lnb N-terminal periplasmic domain-containing protein</fullName>
    </recommendedName>
</protein>
<accession>A0ABU0H6P5</accession>
<keyword evidence="1" id="KW-0812">Transmembrane</keyword>
<evidence type="ECO:0000256" key="1">
    <source>
        <dbReference type="SAM" id="Phobius"/>
    </source>
</evidence>
<sequence>MRGGWLGRIGRGFVHVLLVFAIALSALWIGFCLYFQLPFGDAGRTIAIAGWALFAIAVIVLTFSRRKWPASACYVVAVLVFGAWWSTILPSNDRDWAPDVAHSVSGTVDGDIVTLHNVRNFGWRTDEDFTPRWETRTYDLSQIKSVDLILAYWAGPTIAHTIVTFGFENGDHVSFSAEIRREKTQAFSAIAGFFRVFTLVLVAADERDVVHLRTNVRKEDVYLYPLGMPKAGMRALFLSYVDAGNALNAAPKFYNTLTTNCTTVVFRLIRALDPGLPVDYRILISGHLPSYVFDHQGYQTGLSYEEFRRRAAISALGLAAGDSPDFSSAIRPPTGLFVPRDLKYP</sequence>
<keyword evidence="1" id="KW-1133">Transmembrane helix</keyword>
<evidence type="ECO:0000313" key="4">
    <source>
        <dbReference type="Proteomes" id="UP001241603"/>
    </source>
</evidence>
<evidence type="ECO:0000313" key="3">
    <source>
        <dbReference type="EMBL" id="MDQ0437548.1"/>
    </source>
</evidence>
<proteinExistence type="predicted"/>
<feature type="domain" description="Lnb N-terminal periplasmic" evidence="2">
    <location>
        <begin position="130"/>
        <end position="285"/>
    </location>
</feature>
<evidence type="ECO:0000259" key="2">
    <source>
        <dbReference type="Pfam" id="PF13387"/>
    </source>
</evidence>
<gene>
    <name evidence="3" type="ORF">QO014_001933</name>
</gene>
<reference evidence="3 4" key="1">
    <citation type="submission" date="2023-07" db="EMBL/GenBank/DDBJ databases">
        <title>Genomic Encyclopedia of Type Strains, Phase IV (KMG-IV): sequencing the most valuable type-strain genomes for metagenomic binning, comparative biology and taxonomic classification.</title>
        <authorList>
            <person name="Goeker M."/>
        </authorList>
    </citation>
    <scope>NUCLEOTIDE SEQUENCE [LARGE SCALE GENOMIC DNA]</scope>
    <source>
        <strain evidence="3 4">B6-8</strain>
    </source>
</reference>
<feature type="transmembrane region" description="Helical" evidence="1">
    <location>
        <begin position="42"/>
        <end position="61"/>
    </location>
</feature>
<dbReference type="Pfam" id="PF13387">
    <property type="entry name" value="Lnb_N"/>
    <property type="match status" value="1"/>
</dbReference>